<organism evidence="1 2">
    <name type="scientific">Dactylonectria macrodidyma</name>
    <dbReference type="NCBI Taxonomy" id="307937"/>
    <lineage>
        <taxon>Eukaryota</taxon>
        <taxon>Fungi</taxon>
        <taxon>Dikarya</taxon>
        <taxon>Ascomycota</taxon>
        <taxon>Pezizomycotina</taxon>
        <taxon>Sordariomycetes</taxon>
        <taxon>Hypocreomycetidae</taxon>
        <taxon>Hypocreales</taxon>
        <taxon>Nectriaceae</taxon>
        <taxon>Dactylonectria</taxon>
    </lineage>
</organism>
<keyword evidence="2" id="KW-1185">Reference proteome</keyword>
<gene>
    <name evidence="1" type="ORF">EDB81DRAFT_751347</name>
</gene>
<reference evidence="1" key="1">
    <citation type="journal article" date="2021" name="Nat. Commun.">
        <title>Genetic determinants of endophytism in the Arabidopsis root mycobiome.</title>
        <authorList>
            <person name="Mesny F."/>
            <person name="Miyauchi S."/>
            <person name="Thiergart T."/>
            <person name="Pickel B."/>
            <person name="Atanasova L."/>
            <person name="Karlsson M."/>
            <person name="Huettel B."/>
            <person name="Barry K.W."/>
            <person name="Haridas S."/>
            <person name="Chen C."/>
            <person name="Bauer D."/>
            <person name="Andreopoulos W."/>
            <person name="Pangilinan J."/>
            <person name="LaButti K."/>
            <person name="Riley R."/>
            <person name="Lipzen A."/>
            <person name="Clum A."/>
            <person name="Drula E."/>
            <person name="Henrissat B."/>
            <person name="Kohler A."/>
            <person name="Grigoriev I.V."/>
            <person name="Martin F.M."/>
            <person name="Hacquard S."/>
        </authorList>
    </citation>
    <scope>NUCLEOTIDE SEQUENCE</scope>
    <source>
        <strain evidence="1">MPI-CAGE-AT-0147</strain>
    </source>
</reference>
<dbReference type="AlphaFoldDB" id="A0A9P9FTE8"/>
<dbReference type="Proteomes" id="UP000738349">
    <property type="component" value="Unassembled WGS sequence"/>
</dbReference>
<proteinExistence type="predicted"/>
<accession>A0A9P9FTE8</accession>
<dbReference type="OrthoDB" id="4430588at2759"/>
<evidence type="ECO:0000313" key="2">
    <source>
        <dbReference type="Proteomes" id="UP000738349"/>
    </source>
</evidence>
<name>A0A9P9FTE8_9HYPO</name>
<evidence type="ECO:0008006" key="3">
    <source>
        <dbReference type="Google" id="ProtNLM"/>
    </source>
</evidence>
<dbReference type="EMBL" id="JAGMUV010000001">
    <property type="protein sequence ID" value="KAH7175909.1"/>
    <property type="molecule type" value="Genomic_DNA"/>
</dbReference>
<comment type="caution">
    <text evidence="1">The sequence shown here is derived from an EMBL/GenBank/DDBJ whole genome shotgun (WGS) entry which is preliminary data.</text>
</comment>
<protein>
    <recommendedName>
        <fullName evidence="3">F-box domain-containing protein</fullName>
    </recommendedName>
</protein>
<evidence type="ECO:0000313" key="1">
    <source>
        <dbReference type="EMBL" id="KAH7175909.1"/>
    </source>
</evidence>
<sequence>MAVRDDRMYNSHCRAHFKVPTELLKSAPQGSSTLVRFPSELLVNLFTHVANPIDELCLALTCKRFLQVSTFWELKIPSVAKHRYLPPPFCPYILSMMRRLAPLDSHGRLKRTTALCCDCLRYRPLRKSYWKEDGKRYSLEVPPEDADEPWDDRVSIWKSKTSFQCPTCWLKEKMELLRKAATT</sequence>